<keyword evidence="2" id="KW-1185">Reference proteome</keyword>
<name>A0A0J7KL53_LASNI</name>
<dbReference type="EMBL" id="LBMM01006019">
    <property type="protein sequence ID" value="KMQ91012.1"/>
    <property type="molecule type" value="Genomic_DNA"/>
</dbReference>
<gene>
    <name evidence="1" type="ORF">RF55_9172</name>
</gene>
<protein>
    <submittedName>
        <fullName evidence="1">Stress-associated endoplasmic reticulum protein 2</fullName>
    </submittedName>
</protein>
<proteinExistence type="predicted"/>
<dbReference type="Proteomes" id="UP000036403">
    <property type="component" value="Unassembled WGS sequence"/>
</dbReference>
<evidence type="ECO:0000313" key="2">
    <source>
        <dbReference type="Proteomes" id="UP000036403"/>
    </source>
</evidence>
<dbReference type="STRING" id="67767.A0A0J7KL53"/>
<evidence type="ECO:0000313" key="1">
    <source>
        <dbReference type="EMBL" id="KMQ91012.1"/>
    </source>
</evidence>
<dbReference type="OrthoDB" id="16679at2759"/>
<accession>A0A0J7KL53</accession>
<dbReference type="PaxDb" id="67767-A0A0J7KL53"/>
<organism evidence="1 2">
    <name type="scientific">Lasius niger</name>
    <name type="common">Black garden ant</name>
    <dbReference type="NCBI Taxonomy" id="67767"/>
    <lineage>
        <taxon>Eukaryota</taxon>
        <taxon>Metazoa</taxon>
        <taxon>Ecdysozoa</taxon>
        <taxon>Arthropoda</taxon>
        <taxon>Hexapoda</taxon>
        <taxon>Insecta</taxon>
        <taxon>Pterygota</taxon>
        <taxon>Neoptera</taxon>
        <taxon>Endopterygota</taxon>
        <taxon>Hymenoptera</taxon>
        <taxon>Apocrita</taxon>
        <taxon>Aculeata</taxon>
        <taxon>Formicoidea</taxon>
        <taxon>Formicidae</taxon>
        <taxon>Formicinae</taxon>
        <taxon>Lasius</taxon>
        <taxon>Lasius</taxon>
    </lineage>
</organism>
<comment type="caution">
    <text evidence="1">The sequence shown here is derived from an EMBL/GenBank/DDBJ whole genome shotgun (WGS) entry which is preliminary data.</text>
</comment>
<dbReference type="AlphaFoldDB" id="A0A0J7KL53"/>
<sequence length="240" mass="27208">MSNIFNLLGGIAESGKGQVMKPIAQSETSQEIKLNSLKAMGGTKPKGLSIRSKSDMNVSHSTHAVNIKKNTSDNKELSKDCLRLKVTQLDANGRPISPGKERAKKLIAQSSKFNEPALKEKTLINQSTKAQLNEDVFKKPLPLKQNIKKFPKPEKLTRWSDDQHKFDYGYIEIIEKEFKEMFSKEKENIKPSEERNLMSETPILSEVPKLVFDRSFDEDHKKFLSCDLPEISDISDDDNL</sequence>
<reference evidence="1 2" key="1">
    <citation type="submission" date="2015-04" db="EMBL/GenBank/DDBJ databases">
        <title>Lasius niger genome sequencing.</title>
        <authorList>
            <person name="Konorov E.A."/>
            <person name="Nikitin M.A."/>
            <person name="Kirill M.V."/>
            <person name="Chang P."/>
        </authorList>
    </citation>
    <scope>NUCLEOTIDE SEQUENCE [LARGE SCALE GENOMIC DNA]</scope>
    <source>
        <tissue evidence="1">Whole</tissue>
    </source>
</reference>